<dbReference type="NCBIfam" id="TIGR00274">
    <property type="entry name" value="N-acetylmuramic acid 6-phosphate etherase"/>
    <property type="match status" value="1"/>
</dbReference>
<sequence length="306" mass="33141">MWNFKIVVLVRERGRTVIELNKIATEQSNERSKNIDKTSTLEMLTIINEEDKEVPRAIARILPQIAVAVDCIAERLKRGGRLFYIGAGTSGRLGILDAAECPPTYSTDPEMVQGIIAGGYAAIFKAQEGAEDSEEMARTDLKAKKIQETDVVVGLTASGRTPYVIGGLKYALECGAATIGITCTNNAETTPWTQIQLTALVGPEVVTGSTRMKAGTAQKLILNMLSTGTMIKLGKVYGNLMIDVKASNKKLEERALRIVMKATNCDRKVAKIALEKSEGSARAAVLMILSDLNPEEAKKHSAMIKV</sequence>
<evidence type="ECO:0000256" key="1">
    <source>
        <dbReference type="ARBA" id="ARBA00023239"/>
    </source>
</evidence>
<accession>A0A644UMM2</accession>
<gene>
    <name evidence="4" type="primary">murQ_2</name>
    <name evidence="4" type="ORF">SDC9_26155</name>
</gene>
<dbReference type="CDD" id="cd05007">
    <property type="entry name" value="SIS_Etherase"/>
    <property type="match status" value="1"/>
</dbReference>
<keyword evidence="2" id="KW-0119">Carbohydrate metabolism</keyword>
<dbReference type="Gene3D" id="3.40.50.10490">
    <property type="entry name" value="Glucose-6-phosphate isomerase like protein, domain 1"/>
    <property type="match status" value="1"/>
</dbReference>
<dbReference type="HAMAP" id="MF_00068">
    <property type="entry name" value="MurQ"/>
    <property type="match status" value="1"/>
</dbReference>
<dbReference type="GO" id="GO:0009254">
    <property type="term" value="P:peptidoglycan turnover"/>
    <property type="evidence" value="ECO:0007669"/>
    <property type="project" value="TreeGrafter"/>
</dbReference>
<dbReference type="FunFam" id="3.40.50.10490:FF:000014">
    <property type="entry name" value="N-acetylmuramic acid 6-phosphate etherase"/>
    <property type="match status" value="1"/>
</dbReference>
<protein>
    <submittedName>
        <fullName evidence="4">N-acetylmuramic acid 6-phosphate etherase</fullName>
        <ecNumber evidence="4">4.2.1.126</ecNumber>
    </submittedName>
</protein>
<dbReference type="NCBIfam" id="NF003915">
    <property type="entry name" value="PRK05441.1"/>
    <property type="match status" value="1"/>
</dbReference>
<organism evidence="4">
    <name type="scientific">bioreactor metagenome</name>
    <dbReference type="NCBI Taxonomy" id="1076179"/>
    <lineage>
        <taxon>unclassified sequences</taxon>
        <taxon>metagenomes</taxon>
        <taxon>ecological metagenomes</taxon>
    </lineage>
</organism>
<dbReference type="Gene3D" id="1.10.8.1080">
    <property type="match status" value="1"/>
</dbReference>
<comment type="caution">
    <text evidence="4">The sequence shown here is derived from an EMBL/GenBank/DDBJ whole genome shotgun (WGS) entry which is preliminary data.</text>
</comment>
<dbReference type="GO" id="GO:0046348">
    <property type="term" value="P:amino sugar catabolic process"/>
    <property type="evidence" value="ECO:0007669"/>
    <property type="project" value="InterPro"/>
</dbReference>
<proteinExistence type="inferred from homology"/>
<dbReference type="GO" id="GO:0097367">
    <property type="term" value="F:carbohydrate derivative binding"/>
    <property type="evidence" value="ECO:0007669"/>
    <property type="project" value="InterPro"/>
</dbReference>
<dbReference type="EMBL" id="VSSQ01000135">
    <property type="protein sequence ID" value="MPL80257.1"/>
    <property type="molecule type" value="Genomic_DNA"/>
</dbReference>
<keyword evidence="1 4" id="KW-0456">Lyase</keyword>
<dbReference type="NCBIfam" id="NF009222">
    <property type="entry name" value="PRK12570.1"/>
    <property type="match status" value="1"/>
</dbReference>
<dbReference type="AlphaFoldDB" id="A0A644UMM2"/>
<reference evidence="4" key="1">
    <citation type="submission" date="2019-08" db="EMBL/GenBank/DDBJ databases">
        <authorList>
            <person name="Kucharzyk K."/>
            <person name="Murdoch R.W."/>
            <person name="Higgins S."/>
            <person name="Loffler F."/>
        </authorList>
    </citation>
    <scope>NUCLEOTIDE SEQUENCE</scope>
</reference>
<dbReference type="EC" id="4.2.1.126" evidence="4"/>
<dbReference type="InterPro" id="IPR040190">
    <property type="entry name" value="MURQ/GCKR"/>
</dbReference>
<evidence type="ECO:0000259" key="3">
    <source>
        <dbReference type="PROSITE" id="PS51464"/>
    </source>
</evidence>
<evidence type="ECO:0000313" key="4">
    <source>
        <dbReference type="EMBL" id="MPL80257.1"/>
    </source>
</evidence>
<dbReference type="InterPro" id="IPR046348">
    <property type="entry name" value="SIS_dom_sf"/>
</dbReference>
<name>A0A644UMM2_9ZZZZ</name>
<dbReference type="InterPro" id="IPR001347">
    <property type="entry name" value="SIS_dom"/>
</dbReference>
<dbReference type="PROSITE" id="PS01272">
    <property type="entry name" value="GCKR"/>
    <property type="match status" value="1"/>
</dbReference>
<feature type="domain" description="SIS" evidence="3">
    <location>
        <begin position="72"/>
        <end position="235"/>
    </location>
</feature>
<dbReference type="Pfam" id="PF22645">
    <property type="entry name" value="GKRP_SIS_N"/>
    <property type="match status" value="1"/>
</dbReference>
<dbReference type="PANTHER" id="PTHR10088">
    <property type="entry name" value="GLUCOKINASE REGULATORY PROTEIN"/>
    <property type="match status" value="1"/>
</dbReference>
<dbReference type="SUPFAM" id="SSF53697">
    <property type="entry name" value="SIS domain"/>
    <property type="match status" value="1"/>
</dbReference>
<dbReference type="PANTHER" id="PTHR10088:SF4">
    <property type="entry name" value="GLUCOKINASE REGULATORY PROTEIN"/>
    <property type="match status" value="1"/>
</dbReference>
<dbReference type="GO" id="GO:0016803">
    <property type="term" value="F:ether hydrolase activity"/>
    <property type="evidence" value="ECO:0007669"/>
    <property type="project" value="TreeGrafter"/>
</dbReference>
<dbReference type="PROSITE" id="PS51464">
    <property type="entry name" value="SIS"/>
    <property type="match status" value="1"/>
</dbReference>
<dbReference type="InterPro" id="IPR005488">
    <property type="entry name" value="Etherase_MurQ"/>
</dbReference>
<evidence type="ECO:0000256" key="2">
    <source>
        <dbReference type="ARBA" id="ARBA00023277"/>
    </source>
</evidence>
<dbReference type="GO" id="GO:0016835">
    <property type="term" value="F:carbon-oxygen lyase activity"/>
    <property type="evidence" value="ECO:0007669"/>
    <property type="project" value="InterPro"/>
</dbReference>
<dbReference type="InterPro" id="IPR005486">
    <property type="entry name" value="Glucokinase_regulatory_CS"/>
</dbReference>